<evidence type="ECO:0000259" key="3">
    <source>
        <dbReference type="PROSITE" id="PS50006"/>
    </source>
</evidence>
<dbReference type="InterPro" id="IPR000253">
    <property type="entry name" value="FHA_dom"/>
</dbReference>
<sequence length="171" mass="18852">MSRRKQKTGLAKTAQPARIISEIPNLPPIMQPETVGKWDLHDGSLTPRQVHEGPADGDGSSYDLVFSDGRRVPCAQRCVVGRMPKQPGENYDAYLVVDDPSQQTSRRHFEFGVTSIGQVWAMDLGSANGTFVLSNGTYVRLPEKKRTVLADNDVIRFGGLSAKVERRADRG</sequence>
<feature type="region of interest" description="Disordered" evidence="2">
    <location>
        <begin position="1"/>
        <end position="58"/>
    </location>
</feature>
<protein>
    <recommendedName>
        <fullName evidence="3">FHA domain-containing protein</fullName>
    </recommendedName>
</protein>
<dbReference type="Proteomes" id="UP000247744">
    <property type="component" value="Unassembled WGS sequence"/>
</dbReference>
<dbReference type="SUPFAM" id="SSF49879">
    <property type="entry name" value="SMAD/FHA domain"/>
    <property type="match status" value="1"/>
</dbReference>
<proteinExistence type="predicted"/>
<dbReference type="Gene3D" id="2.60.200.20">
    <property type="match status" value="1"/>
</dbReference>
<dbReference type="PROSITE" id="PS50006">
    <property type="entry name" value="FHA_DOMAIN"/>
    <property type="match status" value="1"/>
</dbReference>
<reference evidence="4 5" key="1">
    <citation type="submission" date="2018-05" db="EMBL/GenBank/DDBJ databases">
        <title>Reference genomes for bee gut microbiota database.</title>
        <authorList>
            <person name="Ellegaard K.M."/>
        </authorList>
    </citation>
    <scope>NUCLEOTIDE SEQUENCE [LARGE SCALE GENOMIC DNA]</scope>
    <source>
        <strain evidence="4 5">ESL0200</strain>
    </source>
</reference>
<evidence type="ECO:0000256" key="2">
    <source>
        <dbReference type="SAM" id="MobiDB-lite"/>
    </source>
</evidence>
<evidence type="ECO:0000256" key="1">
    <source>
        <dbReference type="ARBA" id="ARBA00022553"/>
    </source>
</evidence>
<feature type="domain" description="FHA" evidence="3">
    <location>
        <begin position="78"/>
        <end position="132"/>
    </location>
</feature>
<evidence type="ECO:0000313" key="4">
    <source>
        <dbReference type="EMBL" id="PXY85928.1"/>
    </source>
</evidence>
<dbReference type="CDD" id="cd00060">
    <property type="entry name" value="FHA"/>
    <property type="match status" value="1"/>
</dbReference>
<accession>A0A318MD77</accession>
<dbReference type="AlphaFoldDB" id="A0A318MD77"/>
<dbReference type="EMBL" id="QGLL01000001">
    <property type="protein sequence ID" value="PXY85928.1"/>
    <property type="molecule type" value="Genomic_DNA"/>
</dbReference>
<organism evidence="4 5">
    <name type="scientific">Bifidobacterium asteroides</name>
    <dbReference type="NCBI Taxonomy" id="1684"/>
    <lineage>
        <taxon>Bacteria</taxon>
        <taxon>Bacillati</taxon>
        <taxon>Actinomycetota</taxon>
        <taxon>Actinomycetes</taxon>
        <taxon>Bifidobacteriales</taxon>
        <taxon>Bifidobacteriaceae</taxon>
        <taxon>Bifidobacterium</taxon>
    </lineage>
</organism>
<evidence type="ECO:0000313" key="5">
    <source>
        <dbReference type="Proteomes" id="UP000247744"/>
    </source>
</evidence>
<dbReference type="InterPro" id="IPR008984">
    <property type="entry name" value="SMAD_FHA_dom_sf"/>
</dbReference>
<gene>
    <name evidence="4" type="ORF">DKK75_01855</name>
</gene>
<comment type="caution">
    <text evidence="4">The sequence shown here is derived from an EMBL/GenBank/DDBJ whole genome shotgun (WGS) entry which is preliminary data.</text>
</comment>
<keyword evidence="1" id="KW-0597">Phosphoprotein</keyword>
<name>A0A318MD77_9BIFI</name>
<dbReference type="Pfam" id="PF00498">
    <property type="entry name" value="FHA"/>
    <property type="match status" value="1"/>
</dbReference>